<evidence type="ECO:0008006" key="5">
    <source>
        <dbReference type="Google" id="ProtNLM"/>
    </source>
</evidence>
<evidence type="ECO:0000313" key="3">
    <source>
        <dbReference type="EMBL" id="KNC24002.1"/>
    </source>
</evidence>
<organism evidence="3 4">
    <name type="scientific">Lucilia cuprina</name>
    <name type="common">Green bottle fly</name>
    <name type="synonym">Australian sheep blowfly</name>
    <dbReference type="NCBI Taxonomy" id="7375"/>
    <lineage>
        <taxon>Eukaryota</taxon>
        <taxon>Metazoa</taxon>
        <taxon>Ecdysozoa</taxon>
        <taxon>Arthropoda</taxon>
        <taxon>Hexapoda</taxon>
        <taxon>Insecta</taxon>
        <taxon>Pterygota</taxon>
        <taxon>Neoptera</taxon>
        <taxon>Endopterygota</taxon>
        <taxon>Diptera</taxon>
        <taxon>Brachycera</taxon>
        <taxon>Muscomorpha</taxon>
        <taxon>Oestroidea</taxon>
        <taxon>Calliphoridae</taxon>
        <taxon>Luciliinae</taxon>
        <taxon>Lucilia</taxon>
    </lineage>
</organism>
<accession>A0A0L0BVD9</accession>
<protein>
    <recommendedName>
        <fullName evidence="5">Kazal-like domain-containing protein</fullName>
    </recommendedName>
</protein>
<feature type="region of interest" description="Disordered" evidence="1">
    <location>
        <begin position="26"/>
        <end position="57"/>
    </location>
</feature>
<dbReference type="SUPFAM" id="SSF100895">
    <property type="entry name" value="Kazal-type serine protease inhibitors"/>
    <property type="match status" value="1"/>
</dbReference>
<feature type="chain" id="PRO_5005535308" description="Kazal-like domain-containing protein" evidence="2">
    <location>
        <begin position="23"/>
        <end position="265"/>
    </location>
</feature>
<feature type="compositionally biased region" description="Basic and acidic residues" evidence="1">
    <location>
        <begin position="30"/>
        <end position="39"/>
    </location>
</feature>
<dbReference type="PROSITE" id="PS51257">
    <property type="entry name" value="PROKAR_LIPOPROTEIN"/>
    <property type="match status" value="1"/>
</dbReference>
<feature type="signal peptide" evidence="2">
    <location>
        <begin position="1"/>
        <end position="22"/>
    </location>
</feature>
<comment type="caution">
    <text evidence="3">The sequence shown here is derived from an EMBL/GenBank/DDBJ whole genome shotgun (WGS) entry which is preliminary data.</text>
</comment>
<name>A0A0L0BVD9_LUCCU</name>
<dbReference type="STRING" id="7375.A0A0L0BVD9"/>
<sequence>MKSYQLTVVIVSLLLLTISCEAKKRKHHKSSDESSESSKTKTKTKWSSSSNLGPQTKNSMVATEEHGYYVKRTFLPLSNDGKNSSNLKSPPFLAVPIAWFPCKDADCLKLNSLALNSNKNSLDEGFLCDDDCTGPYEPICGKTSSEVAVFYNKCKLNVAKCRSHGYWSDIAYEDCKTQYPEEVKYAEMKFCRSPYFRRPEEIPSMEENKTENSENFVAEETTTLKAEEVLIQEIKDSKPVEKIEESKDSYKEIKTASGIVTEMKL</sequence>
<reference evidence="3 4" key="1">
    <citation type="journal article" date="2015" name="Nat. Commun.">
        <title>Lucilia cuprina genome unlocks parasitic fly biology to underpin future interventions.</title>
        <authorList>
            <person name="Anstead C.A."/>
            <person name="Korhonen P.K."/>
            <person name="Young N.D."/>
            <person name="Hall R.S."/>
            <person name="Jex A.R."/>
            <person name="Murali S.C."/>
            <person name="Hughes D.S."/>
            <person name="Lee S.F."/>
            <person name="Perry T."/>
            <person name="Stroehlein A.J."/>
            <person name="Ansell B.R."/>
            <person name="Breugelmans B."/>
            <person name="Hofmann A."/>
            <person name="Qu J."/>
            <person name="Dugan S."/>
            <person name="Lee S.L."/>
            <person name="Chao H."/>
            <person name="Dinh H."/>
            <person name="Han Y."/>
            <person name="Doddapaneni H.V."/>
            <person name="Worley K.C."/>
            <person name="Muzny D.M."/>
            <person name="Ioannidis P."/>
            <person name="Waterhouse R.M."/>
            <person name="Zdobnov E.M."/>
            <person name="James P.J."/>
            <person name="Bagnall N.H."/>
            <person name="Kotze A.C."/>
            <person name="Gibbs R.A."/>
            <person name="Richards S."/>
            <person name="Batterham P."/>
            <person name="Gasser R.B."/>
        </authorList>
    </citation>
    <scope>NUCLEOTIDE SEQUENCE [LARGE SCALE GENOMIC DNA]</scope>
    <source>
        <strain evidence="3 4">LS</strain>
        <tissue evidence="3">Full body</tissue>
    </source>
</reference>
<dbReference type="EMBL" id="JRES01001278">
    <property type="protein sequence ID" value="KNC24002.1"/>
    <property type="molecule type" value="Genomic_DNA"/>
</dbReference>
<gene>
    <name evidence="3" type="ORF">FF38_11617</name>
</gene>
<dbReference type="Gene3D" id="3.30.60.30">
    <property type="match status" value="1"/>
</dbReference>
<evidence type="ECO:0000256" key="2">
    <source>
        <dbReference type="SAM" id="SignalP"/>
    </source>
</evidence>
<dbReference type="OrthoDB" id="7866727at2759"/>
<dbReference type="Proteomes" id="UP000037069">
    <property type="component" value="Unassembled WGS sequence"/>
</dbReference>
<dbReference type="InterPro" id="IPR036058">
    <property type="entry name" value="Kazal_dom_sf"/>
</dbReference>
<dbReference type="AlphaFoldDB" id="A0A0L0BVD9"/>
<evidence type="ECO:0000313" key="4">
    <source>
        <dbReference type="Proteomes" id="UP000037069"/>
    </source>
</evidence>
<proteinExistence type="predicted"/>
<evidence type="ECO:0000256" key="1">
    <source>
        <dbReference type="SAM" id="MobiDB-lite"/>
    </source>
</evidence>
<keyword evidence="2" id="KW-0732">Signal</keyword>
<dbReference type="OMA" id="IAYEDCK"/>
<keyword evidence="4" id="KW-1185">Reference proteome</keyword>